<evidence type="ECO:0000313" key="1">
    <source>
        <dbReference type="EMBL" id="KKN11612.1"/>
    </source>
</evidence>
<sequence length="490" mass="53521">MANPFDPISPGDPYPFSAEARNAWNEMLRWWKTQRGGGPPLKQVMRQTGILEIKNNSGYDRERFDVLGIDDVFPDPVENLLSFKNVPALHGITPAATAHRGKFAILLKPAADGKIVHAVVAGVTVAKVDVVDASHEFAEVEDAEAGNLISGSVGSAKILWKESGTGVKWALIRMGNTENKPDWYFTVPSGVTVPKYGVVTFDRLGGRSFDFSEIDGVTSFVANWPDTTNAGRMGFLYSARFSFINLSGDITDNGVGACATGGRRAVWALYNLVNANYPSTGESWGMVPGSFELHAGLPGFIALGPRETDPRRALFVRSDREHVWWARATTDWWESTGASTPGNWYGVDTNVDQYVTANPITGDVSDLHVYDGTDLLPEIEIEILLSNSDSGRMPNVRTGNNIGYNIGPVFPKMGANAVATFMAVGDYTDDPVGTVKLWNETLARIPQGWRQVSDVSDKFLRAGDSVVSGTFGTTGIDYNYVRYILIERFE</sequence>
<name>A0A0F9NI06_9ZZZZ</name>
<gene>
    <name evidence="1" type="ORF">LCGC14_1024720</name>
</gene>
<comment type="caution">
    <text evidence="1">The sequence shown here is derived from an EMBL/GenBank/DDBJ whole genome shotgun (WGS) entry which is preliminary data.</text>
</comment>
<accession>A0A0F9NI06</accession>
<dbReference type="EMBL" id="LAZR01004117">
    <property type="protein sequence ID" value="KKN11612.1"/>
    <property type="molecule type" value="Genomic_DNA"/>
</dbReference>
<organism evidence="1">
    <name type="scientific">marine sediment metagenome</name>
    <dbReference type="NCBI Taxonomy" id="412755"/>
    <lineage>
        <taxon>unclassified sequences</taxon>
        <taxon>metagenomes</taxon>
        <taxon>ecological metagenomes</taxon>
    </lineage>
</organism>
<reference evidence="1" key="1">
    <citation type="journal article" date="2015" name="Nature">
        <title>Complex archaea that bridge the gap between prokaryotes and eukaryotes.</title>
        <authorList>
            <person name="Spang A."/>
            <person name="Saw J.H."/>
            <person name="Jorgensen S.L."/>
            <person name="Zaremba-Niedzwiedzka K."/>
            <person name="Martijn J."/>
            <person name="Lind A.E."/>
            <person name="van Eijk R."/>
            <person name="Schleper C."/>
            <person name="Guy L."/>
            <person name="Ettema T.J."/>
        </authorList>
    </citation>
    <scope>NUCLEOTIDE SEQUENCE</scope>
</reference>
<dbReference type="AlphaFoldDB" id="A0A0F9NI06"/>
<proteinExistence type="predicted"/>
<protein>
    <submittedName>
        <fullName evidence="1">Uncharacterized protein</fullName>
    </submittedName>
</protein>